<proteinExistence type="predicted"/>
<evidence type="ECO:0000256" key="4">
    <source>
        <dbReference type="ARBA" id="ARBA00022843"/>
    </source>
</evidence>
<dbReference type="GO" id="GO:0045087">
    <property type="term" value="P:innate immune response"/>
    <property type="evidence" value="ECO:0007669"/>
    <property type="project" value="UniProtKB-KW"/>
</dbReference>
<gene>
    <name evidence="8" type="ORF">BaRGS_00008855</name>
</gene>
<keyword evidence="4" id="KW-0832">Ubl conjugation</keyword>
<feature type="compositionally biased region" description="Polar residues" evidence="6">
    <location>
        <begin position="206"/>
        <end position="224"/>
    </location>
</feature>
<protein>
    <recommendedName>
        <fullName evidence="7">Caspase recruitment domain-containing protein</fullName>
    </recommendedName>
</protein>
<dbReference type="InterPro" id="IPR011029">
    <property type="entry name" value="DEATH-like_dom_sf"/>
</dbReference>
<feature type="region of interest" description="Disordered" evidence="6">
    <location>
        <begin position="267"/>
        <end position="297"/>
    </location>
</feature>
<evidence type="ECO:0000256" key="3">
    <source>
        <dbReference type="ARBA" id="ARBA00022588"/>
    </source>
</evidence>
<evidence type="ECO:0000256" key="5">
    <source>
        <dbReference type="ARBA" id="ARBA00022859"/>
    </source>
</evidence>
<keyword evidence="1" id="KW-1017">Isopeptide bond</keyword>
<feature type="region of interest" description="Disordered" evidence="6">
    <location>
        <begin position="127"/>
        <end position="153"/>
    </location>
</feature>
<comment type="caution">
    <text evidence="8">The sequence shown here is derived from an EMBL/GenBank/DDBJ whole genome shotgun (WGS) entry which is preliminary data.</text>
</comment>
<evidence type="ECO:0000313" key="9">
    <source>
        <dbReference type="Proteomes" id="UP001519460"/>
    </source>
</evidence>
<organism evidence="8 9">
    <name type="scientific">Batillaria attramentaria</name>
    <dbReference type="NCBI Taxonomy" id="370345"/>
    <lineage>
        <taxon>Eukaryota</taxon>
        <taxon>Metazoa</taxon>
        <taxon>Spiralia</taxon>
        <taxon>Lophotrochozoa</taxon>
        <taxon>Mollusca</taxon>
        <taxon>Gastropoda</taxon>
        <taxon>Caenogastropoda</taxon>
        <taxon>Sorbeoconcha</taxon>
        <taxon>Cerithioidea</taxon>
        <taxon>Batillariidae</taxon>
        <taxon>Batillaria</taxon>
    </lineage>
</organism>
<feature type="domain" description="Caspase recruitment" evidence="7">
    <location>
        <begin position="63"/>
        <end position="113"/>
    </location>
</feature>
<dbReference type="AlphaFoldDB" id="A0ABD0LLY8"/>
<reference evidence="8 9" key="1">
    <citation type="journal article" date="2023" name="Sci. Data">
        <title>Genome assembly of the Korean intertidal mud-creeper Batillaria attramentaria.</title>
        <authorList>
            <person name="Patra A.K."/>
            <person name="Ho P.T."/>
            <person name="Jun S."/>
            <person name="Lee S.J."/>
            <person name="Kim Y."/>
            <person name="Won Y.J."/>
        </authorList>
    </citation>
    <scope>NUCLEOTIDE SEQUENCE [LARGE SCALE GENOMIC DNA]</scope>
    <source>
        <strain evidence="8">Wonlab-2016</strain>
    </source>
</reference>
<keyword evidence="3" id="KW-0399">Innate immunity</keyword>
<accession>A0ABD0LLY8</accession>
<keyword evidence="5" id="KW-0391">Immunity</keyword>
<dbReference type="Gene3D" id="1.10.533.10">
    <property type="entry name" value="Death Domain, Fas"/>
    <property type="match status" value="1"/>
</dbReference>
<dbReference type="InterPro" id="IPR031964">
    <property type="entry name" value="CARD_dom"/>
</dbReference>
<evidence type="ECO:0000313" key="8">
    <source>
        <dbReference type="EMBL" id="KAK7500007.1"/>
    </source>
</evidence>
<dbReference type="Pfam" id="PF16739">
    <property type="entry name" value="CARD_2"/>
    <property type="match status" value="1"/>
</dbReference>
<evidence type="ECO:0000256" key="2">
    <source>
        <dbReference type="ARBA" id="ARBA00022553"/>
    </source>
</evidence>
<evidence type="ECO:0000259" key="7">
    <source>
        <dbReference type="Pfam" id="PF16739"/>
    </source>
</evidence>
<feature type="region of interest" description="Disordered" evidence="6">
    <location>
        <begin position="165"/>
        <end position="228"/>
    </location>
</feature>
<keyword evidence="2" id="KW-0597">Phosphoprotein</keyword>
<keyword evidence="9" id="KW-1185">Reference proteome</keyword>
<name>A0ABD0LLY8_9CAEN</name>
<sequence length="393" mass="44192">MGTARYKTDAAVEAVSAWPRSGGSDDIVFRTLAEETEYSSKLYKAILNPFMEYIPVVEFKDCECISALLTIEQMQKIQRRYDTEGNSSAARVLLECMKMRHGWFKALLTGLEMKTLKTSELKPKFQREKVSNASGTDLRSPTQVSSSALSPDGIPASDFTPFSSCKVVNPEGSDPVGSNSGEADSENTELKQPVQAQFYVGRENSRTSGDYTDAKSQNVYSGLQQKRPDASVEYSSLTGQIQGMTVEGQTVQRANRIETDAVIEITPEQAERPTEEIGQGESQQTQAPQRRFTKREDHPSLCNAISRIPIKDFEKHHVANELCRLPGWVAHRRKLVTFVVHKSTSTHPSYYINKRQKKLRSLKDLVQFHIDNGVQYMSRDNQEMNVRLLIPVN</sequence>
<evidence type="ECO:0000256" key="1">
    <source>
        <dbReference type="ARBA" id="ARBA00022499"/>
    </source>
</evidence>
<evidence type="ECO:0000256" key="6">
    <source>
        <dbReference type="SAM" id="MobiDB-lite"/>
    </source>
</evidence>
<dbReference type="EMBL" id="JACVVK020000040">
    <property type="protein sequence ID" value="KAK7500007.1"/>
    <property type="molecule type" value="Genomic_DNA"/>
</dbReference>
<feature type="compositionally biased region" description="Polar residues" evidence="6">
    <location>
        <begin position="131"/>
        <end position="149"/>
    </location>
</feature>
<dbReference type="GO" id="GO:0005737">
    <property type="term" value="C:cytoplasm"/>
    <property type="evidence" value="ECO:0007669"/>
    <property type="project" value="UniProtKB-ARBA"/>
</dbReference>
<dbReference type="Proteomes" id="UP001519460">
    <property type="component" value="Unassembled WGS sequence"/>
</dbReference>